<accession>A0A832EDS2</accession>
<dbReference type="EMBL" id="DSTK01000031">
    <property type="protein sequence ID" value="HFK97611.1"/>
    <property type="molecule type" value="Genomic_DNA"/>
</dbReference>
<organism evidence="1">
    <name type="scientific">Desulfacinum infernum</name>
    <dbReference type="NCBI Taxonomy" id="35837"/>
    <lineage>
        <taxon>Bacteria</taxon>
        <taxon>Pseudomonadati</taxon>
        <taxon>Thermodesulfobacteriota</taxon>
        <taxon>Syntrophobacteria</taxon>
        <taxon>Syntrophobacterales</taxon>
        <taxon>Syntrophobacteraceae</taxon>
        <taxon>Desulfacinum</taxon>
    </lineage>
</organism>
<dbReference type="AlphaFoldDB" id="A0A832EDS2"/>
<evidence type="ECO:0000313" key="1">
    <source>
        <dbReference type="EMBL" id="HFK97611.1"/>
    </source>
</evidence>
<sequence>MLETIRALARERLWRLELHVGQVPSLVEASITPRTWWTLHFRLDAEAEKKLQRLGIDPHHQRILAKTLVEHETGHWEICPFDQEGIYLILEGVVQALRESAEDHGVENTPETTRFLCNLVADSIVDVVRTWQDPSGTYADGLALHILKTLRALVPHRFWQAYTYLEMLLWGERTALASEVLSCLWLDHEAESVAEEAAEHWATWITPQQLCNALPQKAHWKTLAEKLCRSFLPLLPPADQCIWWLPDATGSCHLQGLLYEGRSGLVRIETEHSPAQTNTGLPLTPLLHRPVDFSAPPPPDRILWQNSLVLPRYGRRPHLMLSEVSEPLCLPASGPHKHPIIPDIAFLLDSSGSMDYDPDAGQGEYDTLLRAVFGVFRWLKTVNLLALLNFAVLNFSSETYYSGWCSWRRKEKLYDVLFRYQGELTLLDMSLVRLLCEEAPRPFVPVMISDGDVMHWEHLLQFVKDRFRPPDGFFLLQIGQSSDLATGLQKAGFSVTFVDHPSQLRHCVLGAVQQRFRF</sequence>
<proteinExistence type="predicted"/>
<evidence type="ECO:0008006" key="2">
    <source>
        <dbReference type="Google" id="ProtNLM"/>
    </source>
</evidence>
<protein>
    <recommendedName>
        <fullName evidence="2">VWA domain-containing protein</fullName>
    </recommendedName>
</protein>
<name>A0A832EDS2_9BACT</name>
<gene>
    <name evidence="1" type="ORF">ENS06_09880</name>
</gene>
<reference evidence="1" key="1">
    <citation type="journal article" date="2020" name="mSystems">
        <title>Genome- and Community-Level Interaction Insights into Carbon Utilization and Element Cycling Functions of Hydrothermarchaeota in Hydrothermal Sediment.</title>
        <authorList>
            <person name="Zhou Z."/>
            <person name="Liu Y."/>
            <person name="Xu W."/>
            <person name="Pan J."/>
            <person name="Luo Z.H."/>
            <person name="Li M."/>
        </authorList>
    </citation>
    <scope>NUCLEOTIDE SEQUENCE [LARGE SCALE GENOMIC DNA]</scope>
    <source>
        <strain evidence="1">SpSt-456</strain>
    </source>
</reference>
<comment type="caution">
    <text evidence="1">The sequence shown here is derived from an EMBL/GenBank/DDBJ whole genome shotgun (WGS) entry which is preliminary data.</text>
</comment>